<reference evidence="4" key="1">
    <citation type="submission" date="2017-04" db="EMBL/GenBank/DDBJ databases">
        <authorList>
            <person name="Varghese N."/>
            <person name="Submissions S."/>
        </authorList>
    </citation>
    <scope>NUCLEOTIDE SEQUENCE [LARGE SCALE GENOMIC DNA]</scope>
    <source>
        <strain evidence="4">NIO-1021</strain>
    </source>
</reference>
<dbReference type="AlphaFoldDB" id="A0A1X7CRZ0"/>
<evidence type="ECO:0000313" key="3">
    <source>
        <dbReference type="EMBL" id="SMF01940.1"/>
    </source>
</evidence>
<name>A0A1X7CRZ0_9MICC</name>
<accession>A0A1X7CRZ0</accession>
<sequence>MSRSTFTTHTAHVNDTELAYTDEGRGESVVLLHGHAYDRSMWDGQITTLAEQGWRVIAPDLRGFGESRVTEGIVYTEEFAADIVALLDELGLETVILLGFSMSGQVAMQIAASCPERVSALIINDTVPTSEDTAGRRRRHVAADGIVRDGMETYAQNVLSKMIAEENVERLPEVAERVREMIRAAPLEGSTAAMRGRAERNDFTETLRAWEKPALVIVGDSDAFDNGAGQAMSELLRHGELAVVPASGHTPNMENPSEYDAALGAFLSRLV</sequence>
<dbReference type="RefSeq" id="WP_085106582.1">
    <property type="nucleotide sequence ID" value="NZ_FXAC01000005.1"/>
</dbReference>
<evidence type="ECO:0000313" key="4">
    <source>
        <dbReference type="Proteomes" id="UP000192929"/>
    </source>
</evidence>
<dbReference type="PANTHER" id="PTHR43798">
    <property type="entry name" value="MONOACYLGLYCEROL LIPASE"/>
    <property type="match status" value="1"/>
</dbReference>
<protein>
    <submittedName>
        <fullName evidence="3">Pimeloyl-ACP methyl ester carboxylesterase</fullName>
    </submittedName>
</protein>
<dbReference type="InterPro" id="IPR000073">
    <property type="entry name" value="AB_hydrolase_1"/>
</dbReference>
<feature type="domain" description="AB hydrolase-1" evidence="2">
    <location>
        <begin position="29"/>
        <end position="256"/>
    </location>
</feature>
<dbReference type="InterPro" id="IPR029058">
    <property type="entry name" value="AB_hydrolase_fold"/>
</dbReference>
<dbReference type="Proteomes" id="UP000192929">
    <property type="component" value="Unassembled WGS sequence"/>
</dbReference>
<keyword evidence="4" id="KW-1185">Reference proteome</keyword>
<organism evidence="3 4">
    <name type="scientific">Kocuria marina subsp. indica</name>
    <dbReference type="NCBI Taxonomy" id="1049583"/>
    <lineage>
        <taxon>Bacteria</taxon>
        <taxon>Bacillati</taxon>
        <taxon>Actinomycetota</taxon>
        <taxon>Actinomycetes</taxon>
        <taxon>Micrococcales</taxon>
        <taxon>Micrococcaceae</taxon>
        <taxon>Kocuria</taxon>
    </lineage>
</organism>
<dbReference type="PANTHER" id="PTHR43798:SF31">
    <property type="entry name" value="AB HYDROLASE SUPERFAMILY PROTEIN YCLE"/>
    <property type="match status" value="1"/>
</dbReference>
<dbReference type="GO" id="GO:0016020">
    <property type="term" value="C:membrane"/>
    <property type="evidence" value="ECO:0007669"/>
    <property type="project" value="TreeGrafter"/>
</dbReference>
<dbReference type="InterPro" id="IPR050266">
    <property type="entry name" value="AB_hydrolase_sf"/>
</dbReference>
<evidence type="ECO:0000256" key="1">
    <source>
        <dbReference type="ARBA" id="ARBA00022801"/>
    </source>
</evidence>
<dbReference type="InterPro" id="IPR000639">
    <property type="entry name" value="Epox_hydrolase-like"/>
</dbReference>
<dbReference type="SUPFAM" id="SSF53474">
    <property type="entry name" value="alpha/beta-Hydrolases"/>
    <property type="match status" value="1"/>
</dbReference>
<dbReference type="GO" id="GO:0016787">
    <property type="term" value="F:hydrolase activity"/>
    <property type="evidence" value="ECO:0007669"/>
    <property type="project" value="UniProtKB-KW"/>
</dbReference>
<keyword evidence="1" id="KW-0378">Hydrolase</keyword>
<dbReference type="EMBL" id="FXAC01000005">
    <property type="protein sequence ID" value="SMF01940.1"/>
    <property type="molecule type" value="Genomic_DNA"/>
</dbReference>
<gene>
    <name evidence="3" type="ORF">SAMN06296028_105133</name>
</gene>
<dbReference type="PRINTS" id="PR00111">
    <property type="entry name" value="ABHYDROLASE"/>
</dbReference>
<dbReference type="Pfam" id="PF00561">
    <property type="entry name" value="Abhydrolase_1"/>
    <property type="match status" value="1"/>
</dbReference>
<evidence type="ECO:0000259" key="2">
    <source>
        <dbReference type="Pfam" id="PF00561"/>
    </source>
</evidence>
<dbReference type="Gene3D" id="3.40.50.1820">
    <property type="entry name" value="alpha/beta hydrolase"/>
    <property type="match status" value="1"/>
</dbReference>
<dbReference type="PRINTS" id="PR00412">
    <property type="entry name" value="EPOXHYDRLASE"/>
</dbReference>
<proteinExistence type="predicted"/>